<dbReference type="Gene3D" id="2.160.20.120">
    <property type="match status" value="1"/>
</dbReference>
<dbReference type="AlphaFoldDB" id="A0A250XQ95"/>
<gene>
    <name evidence="4" type="ORF">CEUSTIGMA_g12539.t1</name>
</gene>
<dbReference type="InterPro" id="IPR021255">
    <property type="entry name" value="DUF2807"/>
</dbReference>
<dbReference type="OrthoDB" id="549560at2759"/>
<feature type="compositionally biased region" description="Low complexity" evidence="1">
    <location>
        <begin position="308"/>
        <end position="333"/>
    </location>
</feature>
<protein>
    <recommendedName>
        <fullName evidence="3">Putative auto-transporter adhesin head GIN domain-containing protein</fullName>
    </recommendedName>
</protein>
<evidence type="ECO:0000259" key="3">
    <source>
        <dbReference type="Pfam" id="PF10988"/>
    </source>
</evidence>
<feature type="compositionally biased region" description="Low complexity" evidence="1">
    <location>
        <begin position="417"/>
        <end position="447"/>
    </location>
</feature>
<evidence type="ECO:0000313" key="4">
    <source>
        <dbReference type="EMBL" id="GAX85119.1"/>
    </source>
</evidence>
<comment type="caution">
    <text evidence="4">The sequence shown here is derived from an EMBL/GenBank/DDBJ whole genome shotgun (WGS) entry which is preliminary data.</text>
</comment>
<dbReference type="STRING" id="1157962.A0A250XQ95"/>
<organism evidence="4 5">
    <name type="scientific">Chlamydomonas eustigma</name>
    <dbReference type="NCBI Taxonomy" id="1157962"/>
    <lineage>
        <taxon>Eukaryota</taxon>
        <taxon>Viridiplantae</taxon>
        <taxon>Chlorophyta</taxon>
        <taxon>core chlorophytes</taxon>
        <taxon>Chlorophyceae</taxon>
        <taxon>CS clade</taxon>
        <taxon>Chlamydomonadales</taxon>
        <taxon>Chlamydomonadaceae</taxon>
        <taxon>Chlamydomonas</taxon>
    </lineage>
</organism>
<reference evidence="4 5" key="1">
    <citation type="submission" date="2017-08" db="EMBL/GenBank/DDBJ databases">
        <title>Acidophilic green algal genome provides insights into adaptation to an acidic environment.</title>
        <authorList>
            <person name="Hirooka S."/>
            <person name="Hirose Y."/>
            <person name="Kanesaki Y."/>
            <person name="Higuchi S."/>
            <person name="Fujiwara T."/>
            <person name="Onuma R."/>
            <person name="Era A."/>
            <person name="Ohbayashi R."/>
            <person name="Uzuka A."/>
            <person name="Nozaki H."/>
            <person name="Yoshikawa H."/>
            <person name="Miyagishima S.Y."/>
        </authorList>
    </citation>
    <scope>NUCLEOTIDE SEQUENCE [LARGE SCALE GENOMIC DNA]</scope>
    <source>
        <strain evidence="4 5">NIES-2499</strain>
    </source>
</reference>
<sequence>MYTFGLFFGLLMLPALSQSDLAVTQLPESFYAISSCLPYTLLLKPPNSTGTLSDSEQQNGSISINAEPSVAECLVATLDDGILTLSANGSFTSNQSIQITVTAAQNESLTFILNAGPGDVILSPGFSPPSLSMIATGTGSIYAYGIMTPQIRVVETGINTVFVNGSYETAHLTLSGASKAYLSGVNPENGTVTVSAVDISSAWIQGGPGTAITGSTGNLGKVLYTDGMCNVTPETSPLLGLVPSGLSCIQSTSSQGLVYTPSWTCGVNVSVQGTCAAPGGTKVPLNITNATAAGGVVPSSSQQPAAGNNSVSNSTSNATTSISPPSMTNSTTNTSGTIFSSFFNNTSSQSPGSSTAMINQSGEVMGALNASTVGQPSMTNLSLNNTGDQSNVTEGNSSTNNSSEATTGNDAPPPASGPAGPFTSSSVSFGSSSSQASSAASSSSYSAGPGGGSVTAITSIPCAEPGPHTIMF</sequence>
<feature type="region of interest" description="Disordered" evidence="1">
    <location>
        <begin position="373"/>
        <end position="472"/>
    </location>
</feature>
<accession>A0A250XQ95</accession>
<dbReference type="EMBL" id="BEGY01000151">
    <property type="protein sequence ID" value="GAX85119.1"/>
    <property type="molecule type" value="Genomic_DNA"/>
</dbReference>
<keyword evidence="5" id="KW-1185">Reference proteome</keyword>
<proteinExistence type="predicted"/>
<evidence type="ECO:0000256" key="2">
    <source>
        <dbReference type="SAM" id="SignalP"/>
    </source>
</evidence>
<feature type="domain" description="Putative auto-transporter adhesin head GIN" evidence="3">
    <location>
        <begin position="58"/>
        <end position="196"/>
    </location>
</feature>
<feature type="compositionally biased region" description="Polar residues" evidence="1">
    <location>
        <begin position="298"/>
        <end position="307"/>
    </location>
</feature>
<feature type="compositionally biased region" description="Low complexity" evidence="1">
    <location>
        <begin position="390"/>
        <end position="409"/>
    </location>
</feature>
<feature type="compositionally biased region" description="Polar residues" evidence="1">
    <location>
        <begin position="373"/>
        <end position="389"/>
    </location>
</feature>
<dbReference type="Pfam" id="PF10988">
    <property type="entry name" value="DUF2807"/>
    <property type="match status" value="1"/>
</dbReference>
<feature type="signal peptide" evidence="2">
    <location>
        <begin position="1"/>
        <end position="19"/>
    </location>
</feature>
<name>A0A250XQ95_9CHLO</name>
<evidence type="ECO:0000313" key="5">
    <source>
        <dbReference type="Proteomes" id="UP000232323"/>
    </source>
</evidence>
<feature type="region of interest" description="Disordered" evidence="1">
    <location>
        <begin position="296"/>
        <end position="333"/>
    </location>
</feature>
<dbReference type="Proteomes" id="UP000232323">
    <property type="component" value="Unassembled WGS sequence"/>
</dbReference>
<keyword evidence="2" id="KW-0732">Signal</keyword>
<feature type="chain" id="PRO_5013259122" description="Putative auto-transporter adhesin head GIN domain-containing protein" evidence="2">
    <location>
        <begin position="20"/>
        <end position="472"/>
    </location>
</feature>
<evidence type="ECO:0000256" key="1">
    <source>
        <dbReference type="SAM" id="MobiDB-lite"/>
    </source>
</evidence>